<reference evidence="2 3" key="1">
    <citation type="submission" date="2024-10" db="EMBL/GenBank/DDBJ databases">
        <title>Updated reference genomes for cyclostephanoid diatoms.</title>
        <authorList>
            <person name="Roberts W.R."/>
            <person name="Alverson A.J."/>
        </authorList>
    </citation>
    <scope>NUCLEOTIDE SEQUENCE [LARGE SCALE GENOMIC DNA]</scope>
    <source>
        <strain evidence="2 3">AJA010-31</strain>
    </source>
</reference>
<evidence type="ECO:0000313" key="3">
    <source>
        <dbReference type="Proteomes" id="UP001530400"/>
    </source>
</evidence>
<proteinExistence type="predicted"/>
<sequence>MSSNSSSDEVFRRRYAKAIAEALQAKEEEEQKQIGTKQTDDGTNSFERAKYAFSQLCHDDPILSSDTDCRYLAKALTPKVIGSRVETGKLGLCTRLVDGLLQALARSESQAAAKPQSLENDKLINEESFGALGVASREGYAQLAFAIFVEGPYRCIQQADNLSVTSSFLGSLDIPEAKVQPDQLSNEEKSRLVDEATQSIVDGIEKMVLDERRGAAQTPREKNDDASSSSSEFFHHNKTNHVNTQKEDDSMEEICAEDSDPDDFDFGPDLGAQAYGMSNENDDVGFDPTRLSTASTTNKTWDGARNAILFLMSNMSYGKLLLSSLSTRAWLDLCVSETLADFSFMLLLHHTQQGAARDDSLLISSPDPNIDMDNNLDISALWDRPLFLLRDRALDSNCDHDALVPYLQLLEAFLNHSENDIMSILSSPTSKQSSLLPPITSVGLSGLAIICSSKELTCAAASKVISSALLSICPREEVKKTILSSLYSLAHVLECVRPKKLDSSEEMMEHERLWVRTAACVFPIIEYVTNLRARFDYQPVFDGTGGKIYAFSDADAKCLLDSGMLRELLALSAAAARHSIKHSDGENANSAANVTRAHLLRTIYALCISSPEVLGKYAVRMPDIANEVQSSEFMKDNLIDGILWTSLSSSLVESKADAPAPRLKLREGVKLKTISAPVDDTSMAERSCSGFMNLCNAVTMALSTLKDAAEKEDEINSKEELDRQKKSLADIICLANCLANSSNATNAWVVSLNIRQDGAQQAKDKVIELRTLLSSIPSYSDDTITQCTGYKKNDDQNTEQEEHNEGAMKQKEEVGFVQRRKEFGKIVSSVRSSVKIISSALDSQKGRGLSLKGEAMCNISSKTD</sequence>
<protein>
    <submittedName>
        <fullName evidence="2">Uncharacterized protein</fullName>
    </submittedName>
</protein>
<feature type="compositionally biased region" description="Basic and acidic residues" evidence="1">
    <location>
        <begin position="213"/>
        <end position="225"/>
    </location>
</feature>
<keyword evidence="3" id="KW-1185">Reference proteome</keyword>
<evidence type="ECO:0000313" key="2">
    <source>
        <dbReference type="EMBL" id="KAL3773920.1"/>
    </source>
</evidence>
<accession>A0ABD3ND21</accession>
<comment type="caution">
    <text evidence="2">The sequence shown here is derived from an EMBL/GenBank/DDBJ whole genome shotgun (WGS) entry which is preliminary data.</text>
</comment>
<organism evidence="2 3">
    <name type="scientific">Cyclotella atomus</name>
    <dbReference type="NCBI Taxonomy" id="382360"/>
    <lineage>
        <taxon>Eukaryota</taxon>
        <taxon>Sar</taxon>
        <taxon>Stramenopiles</taxon>
        <taxon>Ochrophyta</taxon>
        <taxon>Bacillariophyta</taxon>
        <taxon>Coscinodiscophyceae</taxon>
        <taxon>Thalassiosirophycidae</taxon>
        <taxon>Stephanodiscales</taxon>
        <taxon>Stephanodiscaceae</taxon>
        <taxon>Cyclotella</taxon>
    </lineage>
</organism>
<evidence type="ECO:0000256" key="1">
    <source>
        <dbReference type="SAM" id="MobiDB-lite"/>
    </source>
</evidence>
<dbReference type="Proteomes" id="UP001530400">
    <property type="component" value="Unassembled WGS sequence"/>
</dbReference>
<dbReference type="AlphaFoldDB" id="A0ABD3ND21"/>
<feature type="region of interest" description="Disordered" evidence="1">
    <location>
        <begin position="213"/>
        <end position="252"/>
    </location>
</feature>
<dbReference type="EMBL" id="JALLPJ020001215">
    <property type="protein sequence ID" value="KAL3773920.1"/>
    <property type="molecule type" value="Genomic_DNA"/>
</dbReference>
<gene>
    <name evidence="2" type="ORF">ACHAWO_004528</name>
</gene>
<name>A0ABD3ND21_9STRA</name>